<feature type="transmembrane region" description="Helical" evidence="1">
    <location>
        <begin position="396"/>
        <end position="415"/>
    </location>
</feature>
<evidence type="ECO:0000313" key="2">
    <source>
        <dbReference type="EMBL" id="MDT0349773.1"/>
    </source>
</evidence>
<name>A0ABU2N764_9PSEU</name>
<comment type="caution">
    <text evidence="2">The sequence shown here is derived from an EMBL/GenBank/DDBJ whole genome shotgun (WGS) entry which is preliminary data.</text>
</comment>
<keyword evidence="3" id="KW-1185">Reference proteome</keyword>
<feature type="transmembrane region" description="Helical" evidence="1">
    <location>
        <begin position="136"/>
        <end position="154"/>
    </location>
</feature>
<gene>
    <name evidence="2" type="ORF">RM445_09600</name>
</gene>
<accession>A0ABU2N764</accession>
<feature type="transmembrane region" description="Helical" evidence="1">
    <location>
        <begin position="231"/>
        <end position="251"/>
    </location>
</feature>
<dbReference type="RefSeq" id="WP_311555808.1">
    <property type="nucleotide sequence ID" value="NZ_JAVREJ010000005.1"/>
</dbReference>
<feature type="transmembrane region" description="Helical" evidence="1">
    <location>
        <begin position="263"/>
        <end position="283"/>
    </location>
</feature>
<dbReference type="Proteomes" id="UP001183202">
    <property type="component" value="Unassembled WGS sequence"/>
</dbReference>
<organism evidence="2 3">
    <name type="scientific">Pseudonocardia charpentierae</name>
    <dbReference type="NCBI Taxonomy" id="3075545"/>
    <lineage>
        <taxon>Bacteria</taxon>
        <taxon>Bacillati</taxon>
        <taxon>Actinomycetota</taxon>
        <taxon>Actinomycetes</taxon>
        <taxon>Pseudonocardiales</taxon>
        <taxon>Pseudonocardiaceae</taxon>
        <taxon>Pseudonocardia</taxon>
    </lineage>
</organism>
<feature type="transmembrane region" description="Helical" evidence="1">
    <location>
        <begin position="110"/>
        <end position="130"/>
    </location>
</feature>
<feature type="transmembrane region" description="Helical" evidence="1">
    <location>
        <begin position="363"/>
        <end position="384"/>
    </location>
</feature>
<keyword evidence="1" id="KW-1133">Transmembrane helix</keyword>
<evidence type="ECO:0000313" key="3">
    <source>
        <dbReference type="Proteomes" id="UP001183202"/>
    </source>
</evidence>
<feature type="transmembrane region" description="Helical" evidence="1">
    <location>
        <begin position="166"/>
        <end position="184"/>
    </location>
</feature>
<feature type="transmembrane region" description="Helical" evidence="1">
    <location>
        <begin position="330"/>
        <end position="351"/>
    </location>
</feature>
<dbReference type="NCBIfam" id="NF038403">
    <property type="entry name" value="perm_prefix_1"/>
    <property type="match status" value="1"/>
</dbReference>
<dbReference type="InterPro" id="IPR047928">
    <property type="entry name" value="Perm_prefix_1"/>
</dbReference>
<sequence length="458" mass="49673">MEARPAEIQIAEEQIVESQIAEWRAYVAKAPAVDGRDVDELEAHLRDQIAELDAADLSADEAFLVAVKRMGSLDTLSREFAREHSGRLWKQLVLGGDDAPARPSGGWVEALGFAAGAAVAIQVARLLAHFPDEEPVWLLRNIGLLVLPFLAGYFAHRRGLDTRRRLLTAVPFVVAALVVNLYPYRPEAATELLVAAHLPVVLWFAVAYPYMGGTVRSHERRMDFVRFTGEWAIYFVLIALGGGVLLALTGAILDPIGVDIDRIAEWVVPSGAAGAVVVAAWLVESKQHVVENMAPVLTMLFTPLFAVMLTVAAVTYAVSGVAGAFDRELLGVFDALMVVVLGLVLYAMSARDPLRPPGLMDRIQLLAVASALVLDVMVLGSMVARIGDLGFTPNRVAALGLNLVLLVNLAGTAWFSTRFLAGRTAFHRLERWQTRYLPVFALWAAVVVAVLPPVFAFA</sequence>
<keyword evidence="1" id="KW-0472">Membrane</keyword>
<feature type="transmembrane region" description="Helical" evidence="1">
    <location>
        <begin position="436"/>
        <end position="457"/>
    </location>
</feature>
<protein>
    <submittedName>
        <fullName evidence="2">Permease prefix domain 1-containing protein</fullName>
    </submittedName>
</protein>
<reference evidence="3" key="1">
    <citation type="submission" date="2023-07" db="EMBL/GenBank/DDBJ databases">
        <title>30 novel species of actinomycetes from the DSMZ collection.</title>
        <authorList>
            <person name="Nouioui I."/>
        </authorList>
    </citation>
    <scope>NUCLEOTIDE SEQUENCE [LARGE SCALE GENOMIC DNA]</scope>
    <source>
        <strain evidence="3">DSM 45834</strain>
    </source>
</reference>
<proteinExistence type="predicted"/>
<feature type="transmembrane region" description="Helical" evidence="1">
    <location>
        <begin position="190"/>
        <end position="210"/>
    </location>
</feature>
<dbReference type="EMBL" id="JAVREJ010000005">
    <property type="protein sequence ID" value="MDT0349773.1"/>
    <property type="molecule type" value="Genomic_DNA"/>
</dbReference>
<feature type="transmembrane region" description="Helical" evidence="1">
    <location>
        <begin position="295"/>
        <end position="318"/>
    </location>
</feature>
<evidence type="ECO:0000256" key="1">
    <source>
        <dbReference type="SAM" id="Phobius"/>
    </source>
</evidence>
<keyword evidence="1" id="KW-0812">Transmembrane</keyword>